<keyword evidence="2" id="KW-1185">Reference proteome</keyword>
<dbReference type="EMBL" id="CP016793">
    <property type="protein sequence ID" value="ANZ35241.1"/>
    <property type="molecule type" value="Genomic_DNA"/>
</dbReference>
<dbReference type="KEGG" id="led:BBK82_03285"/>
<name>A0A1B2HBY5_9PSEU</name>
<dbReference type="STRING" id="1586287.BBK82_03285"/>
<evidence type="ECO:0000313" key="2">
    <source>
        <dbReference type="Proteomes" id="UP000093053"/>
    </source>
</evidence>
<dbReference type="Proteomes" id="UP000093053">
    <property type="component" value="Chromosome"/>
</dbReference>
<reference evidence="1 2" key="1">
    <citation type="submission" date="2016-07" db="EMBL/GenBank/DDBJ databases">
        <title>Complete genome sequence of the Lentzea guizhouensis DHS C013.</title>
        <authorList>
            <person name="Cao C."/>
        </authorList>
    </citation>
    <scope>NUCLEOTIDE SEQUENCE [LARGE SCALE GENOMIC DNA]</scope>
    <source>
        <strain evidence="1 2">DHS C013</strain>
    </source>
</reference>
<evidence type="ECO:0000313" key="1">
    <source>
        <dbReference type="EMBL" id="ANZ35241.1"/>
    </source>
</evidence>
<gene>
    <name evidence="1" type="ORF">BBK82_03285</name>
</gene>
<protein>
    <submittedName>
        <fullName evidence="1">Uncharacterized protein</fullName>
    </submittedName>
</protein>
<organism evidence="1 2">
    <name type="scientific">Lentzea guizhouensis</name>
    <dbReference type="NCBI Taxonomy" id="1586287"/>
    <lineage>
        <taxon>Bacteria</taxon>
        <taxon>Bacillati</taxon>
        <taxon>Actinomycetota</taxon>
        <taxon>Actinomycetes</taxon>
        <taxon>Pseudonocardiales</taxon>
        <taxon>Pseudonocardiaceae</taxon>
        <taxon>Lentzea</taxon>
    </lineage>
</organism>
<proteinExistence type="predicted"/>
<sequence>MAAVMGPTLRHLCPVDECDFYLDRPSPLGGPPQGSFLTLDEFVAAVAIQEAQDAEAVLQAHVDTHTPLEYLRTIQRLNAELTKVTEATLTEHALRLASGGMQVRNPHPDIERVYPLAEWIRDELQNGSKVYRRRVVVLENWTAVEEDTT</sequence>
<dbReference type="AlphaFoldDB" id="A0A1B2HBY5"/>
<accession>A0A1B2HBY5</accession>